<accession>A0ACC3KSN4</accession>
<gene>
    <name evidence="1" type="ORF">EUGRSUZ_E00774</name>
</gene>
<sequence>MDPVKVVNKLTKLHAEMMSFGAAKEDDGKKEGGKKNEDQVASQLVVKVDLGDEEDRTKAKRVVWHIAGFERLTVDTELNKLTVSGTMDPVKVVNKLTKLHAEMMSFGAAKEDDGKKEGGKKNEDQVASQKLVVKVDLGNEEDKIRAEQVVQCIAGFERLTVDTELNKLTVSGTMDPVKVVNKLTKLHAEMVSFGAAKEDDGKKEGGKKNEDQVASQKLVVKVDLRDEKDRKVFRKDAWKEVNRIAGFDYLAMDTKDNKLTVSGIMDPVEVVNELRESWDTEIVSFGTAKEDDGKKEEGKKNGVLVANRVKASQRRSGRQSRRVEFLE</sequence>
<evidence type="ECO:0000313" key="2">
    <source>
        <dbReference type="Proteomes" id="UP000030711"/>
    </source>
</evidence>
<evidence type="ECO:0000313" key="1">
    <source>
        <dbReference type="EMBL" id="KAK3429342.1"/>
    </source>
</evidence>
<comment type="caution">
    <text evidence="1">The sequence shown here is derived from an EMBL/GenBank/DDBJ whole genome shotgun (WGS) entry which is preliminary data.</text>
</comment>
<organism evidence="1 2">
    <name type="scientific">Eucalyptus grandis</name>
    <name type="common">Flooded gum</name>
    <dbReference type="NCBI Taxonomy" id="71139"/>
    <lineage>
        <taxon>Eukaryota</taxon>
        <taxon>Viridiplantae</taxon>
        <taxon>Streptophyta</taxon>
        <taxon>Embryophyta</taxon>
        <taxon>Tracheophyta</taxon>
        <taxon>Spermatophyta</taxon>
        <taxon>Magnoliopsida</taxon>
        <taxon>eudicotyledons</taxon>
        <taxon>Gunneridae</taxon>
        <taxon>Pentapetalae</taxon>
        <taxon>rosids</taxon>
        <taxon>malvids</taxon>
        <taxon>Myrtales</taxon>
        <taxon>Myrtaceae</taxon>
        <taxon>Myrtoideae</taxon>
        <taxon>Eucalypteae</taxon>
        <taxon>Eucalyptus</taxon>
    </lineage>
</organism>
<keyword evidence="2" id="KW-1185">Reference proteome</keyword>
<protein>
    <submittedName>
        <fullName evidence="1">Uncharacterized protein</fullName>
    </submittedName>
</protein>
<proteinExistence type="predicted"/>
<name>A0ACC3KSN4_EUCGR</name>
<dbReference type="Proteomes" id="UP000030711">
    <property type="component" value="Chromosome 5"/>
</dbReference>
<reference evidence="1 2" key="1">
    <citation type="journal article" date="2014" name="Nature">
        <title>The genome of Eucalyptus grandis.</title>
        <authorList>
            <person name="Myburg A.A."/>
            <person name="Grattapaglia D."/>
            <person name="Tuskan G.A."/>
            <person name="Hellsten U."/>
            <person name="Hayes R.D."/>
            <person name="Grimwood J."/>
            <person name="Jenkins J."/>
            <person name="Lindquist E."/>
            <person name="Tice H."/>
            <person name="Bauer D."/>
            <person name="Goodstein D.M."/>
            <person name="Dubchak I."/>
            <person name="Poliakov A."/>
            <person name="Mizrachi E."/>
            <person name="Kullan A.R."/>
            <person name="Hussey S.G."/>
            <person name="Pinard D."/>
            <person name="van der Merwe K."/>
            <person name="Singh P."/>
            <person name="van Jaarsveld I."/>
            <person name="Silva-Junior O.B."/>
            <person name="Togawa R.C."/>
            <person name="Pappas M.R."/>
            <person name="Faria D.A."/>
            <person name="Sansaloni C.P."/>
            <person name="Petroli C.D."/>
            <person name="Yang X."/>
            <person name="Ranjan P."/>
            <person name="Tschaplinski T.J."/>
            <person name="Ye C.Y."/>
            <person name="Li T."/>
            <person name="Sterck L."/>
            <person name="Vanneste K."/>
            <person name="Murat F."/>
            <person name="Soler M."/>
            <person name="Clemente H.S."/>
            <person name="Saidi N."/>
            <person name="Cassan-Wang H."/>
            <person name="Dunand C."/>
            <person name="Hefer C.A."/>
            <person name="Bornberg-Bauer E."/>
            <person name="Kersting A.R."/>
            <person name="Vining K."/>
            <person name="Amarasinghe V."/>
            <person name="Ranik M."/>
            <person name="Naithani S."/>
            <person name="Elser J."/>
            <person name="Boyd A.E."/>
            <person name="Liston A."/>
            <person name="Spatafora J.W."/>
            <person name="Dharmwardhana P."/>
            <person name="Raja R."/>
            <person name="Sullivan C."/>
            <person name="Romanel E."/>
            <person name="Alves-Ferreira M."/>
            <person name="Kulheim C."/>
            <person name="Foley W."/>
            <person name="Carocha V."/>
            <person name="Paiva J."/>
            <person name="Kudrna D."/>
            <person name="Brommonschenkel S.H."/>
            <person name="Pasquali G."/>
            <person name="Byrne M."/>
            <person name="Rigault P."/>
            <person name="Tibbits J."/>
            <person name="Spokevicius A."/>
            <person name="Jones R.C."/>
            <person name="Steane D.A."/>
            <person name="Vaillancourt R.E."/>
            <person name="Potts B.M."/>
            <person name="Joubert F."/>
            <person name="Barry K."/>
            <person name="Pappas G.J."/>
            <person name="Strauss S.H."/>
            <person name="Jaiswal P."/>
            <person name="Grima-Pettenati J."/>
            <person name="Salse J."/>
            <person name="Van de Peer Y."/>
            <person name="Rokhsar D.S."/>
            <person name="Schmutz J."/>
        </authorList>
    </citation>
    <scope>NUCLEOTIDE SEQUENCE [LARGE SCALE GENOMIC DNA]</scope>
    <source>
        <strain evidence="2">cv. BRASUZ1</strain>
        <tissue evidence="1">Leaf extractions</tissue>
    </source>
</reference>
<dbReference type="EMBL" id="CM064439">
    <property type="protein sequence ID" value="KAK3429342.1"/>
    <property type="molecule type" value="Genomic_DNA"/>
</dbReference>